<name>A0A0P1AG18_PLAHL</name>
<organism evidence="1 2">
    <name type="scientific">Plasmopara halstedii</name>
    <name type="common">Downy mildew of sunflower</name>
    <dbReference type="NCBI Taxonomy" id="4781"/>
    <lineage>
        <taxon>Eukaryota</taxon>
        <taxon>Sar</taxon>
        <taxon>Stramenopiles</taxon>
        <taxon>Oomycota</taxon>
        <taxon>Peronosporomycetes</taxon>
        <taxon>Peronosporales</taxon>
        <taxon>Peronosporaceae</taxon>
        <taxon>Plasmopara</taxon>
    </lineage>
</organism>
<dbReference type="RefSeq" id="XP_024575769.1">
    <property type="nucleotide sequence ID" value="XM_024724943.2"/>
</dbReference>
<dbReference type="Proteomes" id="UP000054928">
    <property type="component" value="Unassembled WGS sequence"/>
</dbReference>
<protein>
    <submittedName>
        <fullName evidence="1">Uncharacterized protein</fullName>
    </submittedName>
</protein>
<dbReference type="EMBL" id="CCYD01000428">
    <property type="protein sequence ID" value="CEG39400.1"/>
    <property type="molecule type" value="Genomic_DNA"/>
</dbReference>
<evidence type="ECO:0000313" key="2">
    <source>
        <dbReference type="Proteomes" id="UP000054928"/>
    </source>
</evidence>
<accession>A0A0P1AG18</accession>
<keyword evidence="2" id="KW-1185">Reference proteome</keyword>
<dbReference type="AlphaFoldDB" id="A0A0P1AG18"/>
<reference evidence="2" key="1">
    <citation type="submission" date="2014-09" db="EMBL/GenBank/DDBJ databases">
        <authorList>
            <person name="Sharma Rahul"/>
            <person name="Thines Marco"/>
        </authorList>
    </citation>
    <scope>NUCLEOTIDE SEQUENCE [LARGE SCALE GENOMIC DNA]</scope>
</reference>
<dbReference type="GeneID" id="36410413"/>
<evidence type="ECO:0000313" key="1">
    <source>
        <dbReference type="EMBL" id="CEG39400.1"/>
    </source>
</evidence>
<sequence length="84" mass="10126">MNKSRKSSTRSQRNNIWLNPSMKMMFHIDAYDTYEQPTYICVAQSHFQIQTMHCCYIFFDVKLYLFTTESDLYSFQLLQWTAST</sequence>
<proteinExistence type="predicted"/>